<reference evidence="3 4" key="1">
    <citation type="submission" date="2024-04" db="EMBL/GenBank/DDBJ databases">
        <title>A novel species isolated from cricket.</title>
        <authorList>
            <person name="Wang H.-C."/>
        </authorList>
    </citation>
    <scope>NUCLEOTIDE SEQUENCE [LARGE SCALE GENOMIC DNA]</scope>
    <source>
        <strain evidence="3 4">WL0021</strain>
    </source>
</reference>
<dbReference type="PANTHER" id="PTHR31126:SF72">
    <property type="entry name" value="DUAL SPECIFICITY PROTEIN PHOSPHATASE TPBA"/>
    <property type="match status" value="1"/>
</dbReference>
<dbReference type="InterPro" id="IPR029021">
    <property type="entry name" value="Prot-tyrosine_phosphatase-like"/>
</dbReference>
<dbReference type="PROSITE" id="PS50056">
    <property type="entry name" value="TYR_PHOSPHATASE_2"/>
    <property type="match status" value="1"/>
</dbReference>
<gene>
    <name evidence="3" type="ORF">WJT86_00655</name>
</gene>
<name>A0ABV0BH17_9HYPH</name>
<evidence type="ECO:0000256" key="1">
    <source>
        <dbReference type="ARBA" id="ARBA00009580"/>
    </source>
</evidence>
<dbReference type="EMBL" id="JBBYXI010000001">
    <property type="protein sequence ID" value="MEN3929566.1"/>
    <property type="molecule type" value="Genomic_DNA"/>
</dbReference>
<dbReference type="PANTHER" id="PTHR31126">
    <property type="entry name" value="TYROSINE-PROTEIN PHOSPHATASE"/>
    <property type="match status" value="1"/>
</dbReference>
<evidence type="ECO:0000259" key="2">
    <source>
        <dbReference type="PROSITE" id="PS50056"/>
    </source>
</evidence>
<dbReference type="Proteomes" id="UP001418637">
    <property type="component" value="Unassembled WGS sequence"/>
</dbReference>
<protein>
    <submittedName>
        <fullName evidence="3">Tyrosine-protein phosphatase</fullName>
    </submittedName>
</protein>
<comment type="caution">
    <text evidence="3">The sequence shown here is derived from an EMBL/GenBank/DDBJ whole genome shotgun (WGS) entry which is preliminary data.</text>
</comment>
<organism evidence="3 4">
    <name type="scientific">Hohaiivirga grylli</name>
    <dbReference type="NCBI Taxonomy" id="3133970"/>
    <lineage>
        <taxon>Bacteria</taxon>
        <taxon>Pseudomonadati</taxon>
        <taxon>Pseudomonadota</taxon>
        <taxon>Alphaproteobacteria</taxon>
        <taxon>Hyphomicrobiales</taxon>
        <taxon>Methylobacteriaceae</taxon>
        <taxon>Hohaiivirga</taxon>
    </lineage>
</organism>
<comment type="similarity">
    <text evidence="1">Belongs to the protein-tyrosine phosphatase family.</text>
</comment>
<dbReference type="Pfam" id="PF22741">
    <property type="entry name" value="PTP-NADK"/>
    <property type="match status" value="1"/>
</dbReference>
<keyword evidence="4" id="KW-1185">Reference proteome</keyword>
<proteinExistence type="inferred from homology"/>
<evidence type="ECO:0000313" key="4">
    <source>
        <dbReference type="Proteomes" id="UP001418637"/>
    </source>
</evidence>
<feature type="domain" description="Tyrosine specific protein phosphatases" evidence="2">
    <location>
        <begin position="104"/>
        <end position="173"/>
    </location>
</feature>
<dbReference type="InterPro" id="IPR000387">
    <property type="entry name" value="Tyr_Pase_dom"/>
</dbReference>
<dbReference type="Gene3D" id="3.90.190.10">
    <property type="entry name" value="Protein tyrosine phosphatase superfamily"/>
    <property type="match status" value="1"/>
</dbReference>
<evidence type="ECO:0000313" key="3">
    <source>
        <dbReference type="EMBL" id="MEN3929566.1"/>
    </source>
</evidence>
<dbReference type="RefSeq" id="WP_346335564.1">
    <property type="nucleotide sequence ID" value="NZ_JBBYXI010000001.1"/>
</dbReference>
<dbReference type="InterPro" id="IPR055214">
    <property type="entry name" value="PTP-NADK"/>
</dbReference>
<sequence>MLNRFRKPAIRRARRVARIKRWDRPIDSTGERLRAWSNMLFVDHGIFRIAYLNKYKVTPNLWRSAQPAPYQIAALARDGLKTIVNLRGGREHGAWQLQKDYCAKHGIKLVEFIVRSRGAPDKQVILSAKKFFDELEYPALIHCKSGADRAGFVAALFLIVHEGRPVSEAISQLSLKYGHFRFAKTGILDAFFEMYLKQGEANGIPFLEWVEKVYDPKELERNFRPSFWSDLLVDGIMHRE</sequence>
<dbReference type="SUPFAM" id="SSF52799">
    <property type="entry name" value="(Phosphotyrosine protein) phosphatases II"/>
    <property type="match status" value="1"/>
</dbReference>
<accession>A0ABV0BH17</accession>